<dbReference type="SUPFAM" id="SSF50978">
    <property type="entry name" value="WD40 repeat-like"/>
    <property type="match status" value="1"/>
</dbReference>
<feature type="compositionally biased region" description="Low complexity" evidence="1">
    <location>
        <begin position="1065"/>
        <end position="1084"/>
    </location>
</feature>
<evidence type="ECO:0000259" key="2">
    <source>
        <dbReference type="Pfam" id="PF12490"/>
    </source>
</evidence>
<feature type="compositionally biased region" description="Basic residues" evidence="1">
    <location>
        <begin position="7"/>
        <end position="18"/>
    </location>
</feature>
<feature type="compositionally biased region" description="Low complexity" evidence="1">
    <location>
        <begin position="609"/>
        <end position="623"/>
    </location>
</feature>
<name>A0A6J1LP68_DROHY</name>
<dbReference type="GO" id="GO:0005737">
    <property type="term" value="C:cytoplasm"/>
    <property type="evidence" value="ECO:0007669"/>
    <property type="project" value="TreeGrafter"/>
</dbReference>
<dbReference type="PANTHER" id="PTHR13268">
    <property type="entry name" value="BREAST CARCINOMA AMPLIFIED SEQUENCE 3"/>
    <property type="match status" value="1"/>
</dbReference>
<proteinExistence type="predicted"/>
<feature type="region of interest" description="Disordered" evidence="1">
    <location>
        <begin position="578"/>
        <end position="623"/>
    </location>
</feature>
<feature type="region of interest" description="Disordered" evidence="1">
    <location>
        <begin position="1101"/>
        <end position="1126"/>
    </location>
</feature>
<dbReference type="InterPro" id="IPR045142">
    <property type="entry name" value="BCAS3-like"/>
</dbReference>
<evidence type="ECO:0000313" key="5">
    <source>
        <dbReference type="RefSeq" id="XP_023167800.2"/>
    </source>
</evidence>
<dbReference type="GO" id="GO:0042594">
    <property type="term" value="P:response to starvation"/>
    <property type="evidence" value="ECO:0007669"/>
    <property type="project" value="TreeGrafter"/>
</dbReference>
<feature type="domain" description="BCAS3 WD40" evidence="3">
    <location>
        <begin position="75"/>
        <end position="178"/>
    </location>
</feature>
<dbReference type="AlphaFoldDB" id="A0A6J1LP68"/>
<feature type="region of interest" description="Disordered" evidence="1">
    <location>
        <begin position="1065"/>
        <end position="1085"/>
    </location>
</feature>
<dbReference type="GeneID" id="111597374"/>
<feature type="domain" description="BCAS3" evidence="2">
    <location>
        <begin position="749"/>
        <end position="803"/>
    </location>
</feature>
<dbReference type="GO" id="GO:0006914">
    <property type="term" value="P:autophagy"/>
    <property type="evidence" value="ECO:0007669"/>
    <property type="project" value="InterPro"/>
</dbReference>
<dbReference type="Pfam" id="PF12490">
    <property type="entry name" value="BCAS3"/>
    <property type="match status" value="1"/>
</dbReference>
<gene>
    <name evidence="5" type="primary">LOC111597374</name>
</gene>
<feature type="region of interest" description="Disordered" evidence="1">
    <location>
        <begin position="959"/>
        <end position="1002"/>
    </location>
</feature>
<evidence type="ECO:0000313" key="4">
    <source>
        <dbReference type="Proteomes" id="UP000504633"/>
    </source>
</evidence>
<evidence type="ECO:0000259" key="3">
    <source>
        <dbReference type="Pfam" id="PF21034"/>
    </source>
</evidence>
<sequence>MSADSPRRHHSHHLHHHASGGGGGGGGTIGLRGGMSMPAMVPPQTVSDRSILDSAIGFINDVTLVHQPVQDPKDTITWARFETSADVSDPRFGDDWELEGNAAPPLLLILGYGLGVQVWAIPANGEAVEVLSWRHGVVTALRVLPTPLTANTALDDNGRADEPVDAFAEKRPLVALVDGGSAAASNLISGGQYSGGVGGGGSSGLTGGGLGNPSHAGASHFSAVNFVSLKTGVQVKTIKFKNPVLDIQANRSAVVISFHERLAVFDARTLEDRLTITTCFPSPGINPNPIALGPRWLAYAEHKLLHSKRSGGGCDGEGVPSYTATVLNAAKSFGKGLRELGEQVAAGLTGTSAGSGNSSKSSSFDSATGGADGKQSGVVTIIDVKHPIKDYSPTTGTPLGSTGDPIVAHFVAHSEALVAMEFDSSGMLLLTADRRGHDFHVFRIQPHPVGSSLAAVHHLYVLHRGDTSAKVQHIAFSLDSRWAAVSTLRGTTHVFPITPYGGAMGVRTHTSLHVVNKLSRFHRSAGLGADGRSSSPISHSESTTFVQSLQPYHNPTLPPFPRPTVVQPLAQLRQPFVLGSPPGSATMGSGSGGGGGGGVGSGIGGSSGSGVSSHQRQRLSSLSDDCGKPLSVCATFAKSRSWLLEPPTATREAPHRVQRKAVDSLFVMAGHGALIQYDLDTKLASNVAKEKICDDTPIELEVEAKAQWNLGRRKDGSHEIIPPLALDNWLIKDRHASLLMDSAHHFDEPDERPESWLAQVEIITHAGPHRRLWMGPQFVFKNYNTPSGSNLNHVDAEAVEIGVTKTTATTLPSTSAGCGAAGGGAIIAAVERSSPLNMPLGAAGVGIGGASVAATARAGVPVLIESGSYSSIEQSPKLMDRFRHGHLDSDYGHGDMRLKEDLADAMRESPSTMAARRETGNFFGIDQMDGLANNNNSSNNNNTILTTTTRISVNKLLTKPNRLSGNPNANTNTALHREPDPLPEPEPEPMSITPPPPTITTTTSAAAAAGATVAAAAAATVAGCNLLATKPQLNTAAVGIDGELATVVNIDVFDDQLSLSSISTNSRLSMEGPPSQSSPPLSLSNGLMMETNLMHFSESAAPVTVDGPSSGSNCEPVCGTDGMPNL</sequence>
<feature type="region of interest" description="Disordered" evidence="1">
    <location>
        <begin position="1"/>
        <end position="34"/>
    </location>
</feature>
<feature type="compositionally biased region" description="Gly residues" evidence="1">
    <location>
        <begin position="19"/>
        <end position="33"/>
    </location>
</feature>
<dbReference type="OMA" id="KQRFYSA"/>
<dbReference type="Proteomes" id="UP000504633">
    <property type="component" value="Unplaced"/>
</dbReference>
<accession>A0A6J1LP68</accession>
<feature type="domain" description="BCAS3 WD40" evidence="3">
    <location>
        <begin position="218"/>
        <end position="528"/>
    </location>
</feature>
<evidence type="ECO:0000256" key="1">
    <source>
        <dbReference type="SAM" id="MobiDB-lite"/>
    </source>
</evidence>
<dbReference type="InterPro" id="IPR048382">
    <property type="entry name" value="BCAS3_WD40"/>
</dbReference>
<dbReference type="OrthoDB" id="25778at2759"/>
<dbReference type="InterPro" id="IPR036322">
    <property type="entry name" value="WD40_repeat_dom_sf"/>
</dbReference>
<dbReference type="CTD" id="32136"/>
<feature type="compositionally biased region" description="Polar residues" evidence="1">
    <location>
        <begin position="961"/>
        <end position="974"/>
    </location>
</feature>
<keyword evidence="4" id="KW-1185">Reference proteome</keyword>
<dbReference type="KEGG" id="dhe:111597374"/>
<organism evidence="4 5">
    <name type="scientific">Drosophila hydei</name>
    <name type="common">Fruit fly</name>
    <dbReference type="NCBI Taxonomy" id="7224"/>
    <lineage>
        <taxon>Eukaryota</taxon>
        <taxon>Metazoa</taxon>
        <taxon>Ecdysozoa</taxon>
        <taxon>Arthropoda</taxon>
        <taxon>Hexapoda</taxon>
        <taxon>Insecta</taxon>
        <taxon>Pterygota</taxon>
        <taxon>Neoptera</taxon>
        <taxon>Endopterygota</taxon>
        <taxon>Diptera</taxon>
        <taxon>Brachycera</taxon>
        <taxon>Muscomorpha</taxon>
        <taxon>Ephydroidea</taxon>
        <taxon>Drosophilidae</taxon>
        <taxon>Drosophila</taxon>
    </lineage>
</organism>
<reference evidence="5" key="1">
    <citation type="submission" date="2025-08" db="UniProtKB">
        <authorList>
            <consortium name="RefSeq"/>
        </authorList>
    </citation>
    <scope>IDENTIFICATION</scope>
    <source>
        <strain evidence="5">15085-1641.00</strain>
        <tissue evidence="5">Whole body</tissue>
    </source>
</reference>
<dbReference type="PANTHER" id="PTHR13268:SF0">
    <property type="entry name" value="BCAS3 MICROTUBULE ASSOCIATED CELL MIGRATION FACTOR"/>
    <property type="match status" value="1"/>
</dbReference>
<protein>
    <submittedName>
        <fullName evidence="5">Breast carcinoma-amplified sequence 3 homolog</fullName>
    </submittedName>
</protein>
<dbReference type="Pfam" id="PF21034">
    <property type="entry name" value="BCAS3_WD40"/>
    <property type="match status" value="2"/>
</dbReference>
<feature type="region of interest" description="Disordered" evidence="1">
    <location>
        <begin position="349"/>
        <end position="373"/>
    </location>
</feature>
<dbReference type="InterPro" id="IPR022175">
    <property type="entry name" value="BCAS3_dom"/>
</dbReference>
<feature type="compositionally biased region" description="Low complexity" evidence="1">
    <location>
        <begin position="579"/>
        <end position="588"/>
    </location>
</feature>
<feature type="compositionally biased region" description="Gly residues" evidence="1">
    <location>
        <begin position="589"/>
        <end position="608"/>
    </location>
</feature>
<dbReference type="RefSeq" id="XP_023167800.2">
    <property type="nucleotide sequence ID" value="XM_023312032.2"/>
</dbReference>
<feature type="compositionally biased region" description="Low complexity" evidence="1">
    <location>
        <begin position="349"/>
        <end position="369"/>
    </location>
</feature>